<evidence type="ECO:0008006" key="4">
    <source>
        <dbReference type="Google" id="ProtNLM"/>
    </source>
</evidence>
<evidence type="ECO:0000256" key="1">
    <source>
        <dbReference type="SAM" id="Phobius"/>
    </source>
</evidence>
<keyword evidence="1" id="KW-0812">Transmembrane</keyword>
<keyword evidence="1" id="KW-1133">Transmembrane helix</keyword>
<dbReference type="Proteomes" id="UP001570511">
    <property type="component" value="Unassembled WGS sequence"/>
</dbReference>
<comment type="caution">
    <text evidence="2">The sequence shown here is derived from an EMBL/GenBank/DDBJ whole genome shotgun (WGS) entry which is preliminary data.</text>
</comment>
<name>A0ABD5MAV9_9EURY</name>
<dbReference type="InterPro" id="IPR057182">
    <property type="entry name" value="DUF7860"/>
</dbReference>
<evidence type="ECO:0000313" key="2">
    <source>
        <dbReference type="EMBL" id="MFA1609734.1"/>
    </source>
</evidence>
<gene>
    <name evidence="2" type="ORF">OS889_01760</name>
</gene>
<dbReference type="EMBL" id="JBGNYA010000001">
    <property type="protein sequence ID" value="MFA1609734.1"/>
    <property type="molecule type" value="Genomic_DNA"/>
</dbReference>
<feature type="transmembrane region" description="Helical" evidence="1">
    <location>
        <begin position="55"/>
        <end position="74"/>
    </location>
</feature>
<sequence>MAGRYGDIDYPTLTKRSTLFGLGLFAFGALGEFALASTGMAVPAWEHALLVDAEWLGVALALLSPFVFGILLPLTE</sequence>
<evidence type="ECO:0000313" key="3">
    <source>
        <dbReference type="Proteomes" id="UP001570511"/>
    </source>
</evidence>
<dbReference type="Pfam" id="PF25259">
    <property type="entry name" value="DUF7860"/>
    <property type="match status" value="1"/>
</dbReference>
<accession>A0ABD5MAV9</accession>
<protein>
    <recommendedName>
        <fullName evidence="4">MFS transporter</fullName>
    </recommendedName>
</protein>
<proteinExistence type="predicted"/>
<feature type="transmembrane region" description="Helical" evidence="1">
    <location>
        <begin position="20"/>
        <end position="43"/>
    </location>
</feature>
<keyword evidence="1" id="KW-0472">Membrane</keyword>
<reference evidence="2 3" key="1">
    <citation type="submission" date="2024-08" db="EMBL/GenBank/DDBJ databases">
        <title>Halobellus sp. MBLA0158 whole genome sequence.</title>
        <authorList>
            <person name="Hwang C.Y."/>
            <person name="Cho E.-S."/>
            <person name="Seo M.-J."/>
        </authorList>
    </citation>
    <scope>NUCLEOTIDE SEQUENCE [LARGE SCALE GENOMIC DNA]</scope>
    <source>
        <strain evidence="2 3">MBLA0158</strain>
    </source>
</reference>
<keyword evidence="3" id="KW-1185">Reference proteome</keyword>
<dbReference type="RefSeq" id="WP_372386765.1">
    <property type="nucleotide sequence ID" value="NZ_JBGNYA010000001.1"/>
</dbReference>
<organism evidence="2 3">
    <name type="scientific">Halobellus rubicundus</name>
    <dbReference type="NCBI Taxonomy" id="2996466"/>
    <lineage>
        <taxon>Archaea</taxon>
        <taxon>Methanobacteriati</taxon>
        <taxon>Methanobacteriota</taxon>
        <taxon>Stenosarchaea group</taxon>
        <taxon>Halobacteria</taxon>
        <taxon>Halobacteriales</taxon>
        <taxon>Haloferacaceae</taxon>
        <taxon>Halobellus</taxon>
    </lineage>
</organism>
<dbReference type="AlphaFoldDB" id="A0ABD5MAV9"/>